<name>A0A0F8XQY1_9ZZZZ</name>
<reference evidence="1" key="1">
    <citation type="journal article" date="2015" name="Nature">
        <title>Complex archaea that bridge the gap between prokaryotes and eukaryotes.</title>
        <authorList>
            <person name="Spang A."/>
            <person name="Saw J.H."/>
            <person name="Jorgensen S.L."/>
            <person name="Zaremba-Niedzwiedzka K."/>
            <person name="Martijn J."/>
            <person name="Lind A.E."/>
            <person name="van Eijk R."/>
            <person name="Schleper C."/>
            <person name="Guy L."/>
            <person name="Ettema T.J."/>
        </authorList>
    </citation>
    <scope>NUCLEOTIDE SEQUENCE</scope>
</reference>
<sequence length="25" mass="2705">MKMVVLLITMLIILLGITMSVSAVN</sequence>
<organism evidence="1">
    <name type="scientific">marine sediment metagenome</name>
    <dbReference type="NCBI Taxonomy" id="412755"/>
    <lineage>
        <taxon>unclassified sequences</taxon>
        <taxon>metagenomes</taxon>
        <taxon>ecological metagenomes</taxon>
    </lineage>
</organism>
<proteinExistence type="predicted"/>
<accession>A0A0F8XQY1</accession>
<evidence type="ECO:0000313" key="1">
    <source>
        <dbReference type="EMBL" id="KKK71462.1"/>
    </source>
</evidence>
<comment type="caution">
    <text evidence="1">The sequence shown here is derived from an EMBL/GenBank/DDBJ whole genome shotgun (WGS) entry which is preliminary data.</text>
</comment>
<dbReference type="AlphaFoldDB" id="A0A0F8XQY1"/>
<feature type="non-terminal residue" evidence="1">
    <location>
        <position position="25"/>
    </location>
</feature>
<protein>
    <submittedName>
        <fullName evidence="1">Uncharacterized protein</fullName>
    </submittedName>
</protein>
<gene>
    <name evidence="1" type="ORF">LCGC14_2913640</name>
</gene>
<dbReference type="EMBL" id="LAZR01057723">
    <property type="protein sequence ID" value="KKK71462.1"/>
    <property type="molecule type" value="Genomic_DNA"/>
</dbReference>